<feature type="non-terminal residue" evidence="1">
    <location>
        <position position="1"/>
    </location>
</feature>
<name>A0A392T3Y4_9FABA</name>
<dbReference type="AlphaFoldDB" id="A0A392T3Y4"/>
<sequence>VDVPTLDALLPDIACFLETTYSHGLLNVNPHCPDQVLKLSNEELPMSSLSHADYVTYFSNYIVRYTKLLWYTVIM</sequence>
<dbReference type="EMBL" id="LXQA010490680">
    <property type="protein sequence ID" value="MCI55097.1"/>
    <property type="molecule type" value="Genomic_DNA"/>
</dbReference>
<proteinExistence type="predicted"/>
<evidence type="ECO:0000313" key="1">
    <source>
        <dbReference type="EMBL" id="MCI55097.1"/>
    </source>
</evidence>
<keyword evidence="2" id="KW-1185">Reference proteome</keyword>
<organism evidence="1 2">
    <name type="scientific">Trifolium medium</name>
    <dbReference type="NCBI Taxonomy" id="97028"/>
    <lineage>
        <taxon>Eukaryota</taxon>
        <taxon>Viridiplantae</taxon>
        <taxon>Streptophyta</taxon>
        <taxon>Embryophyta</taxon>
        <taxon>Tracheophyta</taxon>
        <taxon>Spermatophyta</taxon>
        <taxon>Magnoliopsida</taxon>
        <taxon>eudicotyledons</taxon>
        <taxon>Gunneridae</taxon>
        <taxon>Pentapetalae</taxon>
        <taxon>rosids</taxon>
        <taxon>fabids</taxon>
        <taxon>Fabales</taxon>
        <taxon>Fabaceae</taxon>
        <taxon>Papilionoideae</taxon>
        <taxon>50 kb inversion clade</taxon>
        <taxon>NPAAA clade</taxon>
        <taxon>Hologalegina</taxon>
        <taxon>IRL clade</taxon>
        <taxon>Trifolieae</taxon>
        <taxon>Trifolium</taxon>
    </lineage>
</organism>
<dbReference type="Proteomes" id="UP000265520">
    <property type="component" value="Unassembled WGS sequence"/>
</dbReference>
<reference evidence="1 2" key="1">
    <citation type="journal article" date="2018" name="Front. Plant Sci.">
        <title>Red Clover (Trifolium pratense) and Zigzag Clover (T. medium) - A Picture of Genomic Similarities and Differences.</title>
        <authorList>
            <person name="Dluhosova J."/>
            <person name="Istvanek J."/>
            <person name="Nedelnik J."/>
            <person name="Repkova J."/>
        </authorList>
    </citation>
    <scope>NUCLEOTIDE SEQUENCE [LARGE SCALE GENOMIC DNA]</scope>
    <source>
        <strain evidence="2">cv. 10/8</strain>
        <tissue evidence="1">Leaf</tissue>
    </source>
</reference>
<evidence type="ECO:0000313" key="2">
    <source>
        <dbReference type="Proteomes" id="UP000265520"/>
    </source>
</evidence>
<accession>A0A392T3Y4</accession>
<protein>
    <submittedName>
        <fullName evidence="1">Uncharacterized protein</fullName>
    </submittedName>
</protein>
<comment type="caution">
    <text evidence="1">The sequence shown here is derived from an EMBL/GenBank/DDBJ whole genome shotgun (WGS) entry which is preliminary data.</text>
</comment>